<gene>
    <name evidence="3" type="ORF">RRG08_011274</name>
</gene>
<feature type="compositionally biased region" description="Basic and acidic residues" evidence="1">
    <location>
        <begin position="235"/>
        <end position="247"/>
    </location>
</feature>
<feature type="region of interest" description="Disordered" evidence="1">
    <location>
        <begin position="221"/>
        <end position="247"/>
    </location>
</feature>
<dbReference type="Proteomes" id="UP001283361">
    <property type="component" value="Unassembled WGS sequence"/>
</dbReference>
<dbReference type="AlphaFoldDB" id="A0AAE0Y5I2"/>
<keyword evidence="2" id="KW-0732">Signal</keyword>
<evidence type="ECO:0000313" key="3">
    <source>
        <dbReference type="EMBL" id="KAK3733557.1"/>
    </source>
</evidence>
<reference evidence="3" key="1">
    <citation type="journal article" date="2023" name="G3 (Bethesda)">
        <title>A reference genome for the long-term kleptoplast-retaining sea slug Elysia crispata morphotype clarki.</title>
        <authorList>
            <person name="Eastman K.E."/>
            <person name="Pendleton A.L."/>
            <person name="Shaikh M.A."/>
            <person name="Suttiyut T."/>
            <person name="Ogas R."/>
            <person name="Tomko P."/>
            <person name="Gavelis G."/>
            <person name="Widhalm J.R."/>
            <person name="Wisecaver J.H."/>
        </authorList>
    </citation>
    <scope>NUCLEOTIDE SEQUENCE</scope>
    <source>
        <strain evidence="3">ECLA1</strain>
    </source>
</reference>
<feature type="signal peptide" evidence="2">
    <location>
        <begin position="1"/>
        <end position="16"/>
    </location>
</feature>
<organism evidence="3 4">
    <name type="scientific">Elysia crispata</name>
    <name type="common">lettuce slug</name>
    <dbReference type="NCBI Taxonomy" id="231223"/>
    <lineage>
        <taxon>Eukaryota</taxon>
        <taxon>Metazoa</taxon>
        <taxon>Spiralia</taxon>
        <taxon>Lophotrochozoa</taxon>
        <taxon>Mollusca</taxon>
        <taxon>Gastropoda</taxon>
        <taxon>Heterobranchia</taxon>
        <taxon>Euthyneura</taxon>
        <taxon>Panpulmonata</taxon>
        <taxon>Sacoglossa</taxon>
        <taxon>Placobranchoidea</taxon>
        <taxon>Plakobranchidae</taxon>
        <taxon>Elysia</taxon>
    </lineage>
</organism>
<name>A0AAE0Y5I2_9GAST</name>
<comment type="caution">
    <text evidence="3">The sequence shown here is derived from an EMBL/GenBank/DDBJ whole genome shotgun (WGS) entry which is preliminary data.</text>
</comment>
<dbReference type="EMBL" id="JAWDGP010006891">
    <property type="protein sequence ID" value="KAK3733557.1"/>
    <property type="molecule type" value="Genomic_DNA"/>
</dbReference>
<proteinExistence type="predicted"/>
<evidence type="ECO:0000256" key="1">
    <source>
        <dbReference type="SAM" id="MobiDB-lite"/>
    </source>
</evidence>
<feature type="chain" id="PRO_5041995571" evidence="2">
    <location>
        <begin position="17"/>
        <end position="247"/>
    </location>
</feature>
<keyword evidence="4" id="KW-1185">Reference proteome</keyword>
<protein>
    <submittedName>
        <fullName evidence="3">Uncharacterized protein</fullName>
    </submittedName>
</protein>
<evidence type="ECO:0000313" key="4">
    <source>
        <dbReference type="Proteomes" id="UP001283361"/>
    </source>
</evidence>
<accession>A0AAE0Y5I2</accession>
<sequence length="247" mass="28294">MLLQMLFLALIALAHAQGYYVVHNNHQSPPAQARCSSSAKPCRLMFELLHPNGTVINALASQQLCSCNSYQGPCSNDWTNSNKKITRSLRSDTMAINLNMMFCSAITPSRVCSNNEVSVEVSGYLAIPNDVEDYRCRCRDSSKPLYLKQRYIENYRFYHKYVCEDSWPTCDPSDRCMTVTSTQRPQWLGRVLEKQAHPNHNTAEQSHKQRSNLRAATLTHHNIHNNQSFHRFPRNRTETSEGDEPRA</sequence>
<evidence type="ECO:0000256" key="2">
    <source>
        <dbReference type="SAM" id="SignalP"/>
    </source>
</evidence>